<feature type="transmembrane region" description="Helical" evidence="1">
    <location>
        <begin position="64"/>
        <end position="82"/>
    </location>
</feature>
<keyword evidence="3" id="KW-1185">Reference proteome</keyword>
<accession>R0MGH9</accession>
<keyword evidence="1" id="KW-1133">Transmembrane helix</keyword>
<reference evidence="2 3" key="1">
    <citation type="journal article" date="2013" name="BMC Genomics">
        <title>Comparative genomics of parasitic silkworm microsporidia reveal an association between genome expansion and host adaptation.</title>
        <authorList>
            <person name="Pan G."/>
            <person name="Xu J."/>
            <person name="Li T."/>
            <person name="Xia Q."/>
            <person name="Liu S.L."/>
            <person name="Zhang G."/>
            <person name="Li S."/>
            <person name="Li C."/>
            <person name="Liu H."/>
            <person name="Yang L."/>
            <person name="Liu T."/>
            <person name="Zhang X."/>
            <person name="Wu Z."/>
            <person name="Fan W."/>
            <person name="Dang X."/>
            <person name="Xiang H."/>
            <person name="Tao M."/>
            <person name="Li Y."/>
            <person name="Hu J."/>
            <person name="Li Z."/>
            <person name="Lin L."/>
            <person name="Luo J."/>
            <person name="Geng L."/>
            <person name="Wang L."/>
            <person name="Long M."/>
            <person name="Wan Y."/>
            <person name="He N."/>
            <person name="Zhang Z."/>
            <person name="Lu C."/>
            <person name="Keeling P.J."/>
            <person name="Wang J."/>
            <person name="Xiang Z."/>
            <person name="Zhou Z."/>
        </authorList>
    </citation>
    <scope>NUCLEOTIDE SEQUENCE [LARGE SCALE GENOMIC DNA]</scope>
    <source>
        <strain evidence="3">CQ1 / CVCC 102059</strain>
    </source>
</reference>
<keyword evidence="1" id="KW-0472">Membrane</keyword>
<protein>
    <submittedName>
        <fullName evidence="2">Uncharacterized protein</fullName>
    </submittedName>
</protein>
<organism evidence="2 3">
    <name type="scientific">Nosema bombycis (strain CQ1 / CVCC 102059)</name>
    <name type="common">Microsporidian parasite</name>
    <name type="synonym">Pebrine of silkworm</name>
    <dbReference type="NCBI Taxonomy" id="578461"/>
    <lineage>
        <taxon>Eukaryota</taxon>
        <taxon>Fungi</taxon>
        <taxon>Fungi incertae sedis</taxon>
        <taxon>Microsporidia</taxon>
        <taxon>Nosematidae</taxon>
        <taxon>Nosema</taxon>
    </lineage>
</organism>
<sequence>MRSYATNDALANSFATSEGEYMDIYIVIAITFSMIALSVFCEFIFIILEEAKMIYPKFLKVMKILRMFFAGPIISLFLMDHYSKTSIPNNLSTIGDILLNNSSFIIIFSVGTFVSLSIYLQDKLIKKKNKLNNVIYDAKNGSLKIESQTKRPPMTRVSGRESK</sequence>
<dbReference type="HOGENOM" id="CLU_1627574_0_0_1"/>
<dbReference type="VEuPathDB" id="MicrosporidiaDB:NBO_720g0001"/>
<evidence type="ECO:0000313" key="2">
    <source>
        <dbReference type="EMBL" id="EOB11853.1"/>
    </source>
</evidence>
<gene>
    <name evidence="2" type="ORF">NBO_720g0001</name>
</gene>
<name>R0MGH9_NOSB1</name>
<feature type="transmembrane region" description="Helical" evidence="1">
    <location>
        <begin position="102"/>
        <end position="120"/>
    </location>
</feature>
<proteinExistence type="predicted"/>
<dbReference type="EMBL" id="KB909627">
    <property type="protein sequence ID" value="EOB11853.1"/>
    <property type="molecule type" value="Genomic_DNA"/>
</dbReference>
<feature type="transmembrane region" description="Helical" evidence="1">
    <location>
        <begin position="24"/>
        <end position="48"/>
    </location>
</feature>
<dbReference type="Proteomes" id="UP000016927">
    <property type="component" value="Unassembled WGS sequence"/>
</dbReference>
<evidence type="ECO:0000256" key="1">
    <source>
        <dbReference type="SAM" id="Phobius"/>
    </source>
</evidence>
<evidence type="ECO:0000313" key="3">
    <source>
        <dbReference type="Proteomes" id="UP000016927"/>
    </source>
</evidence>
<dbReference type="AlphaFoldDB" id="R0MGH9"/>
<keyword evidence="1" id="KW-0812">Transmembrane</keyword>